<gene>
    <name evidence="2" type="ORF">EVAR_90654_1</name>
</gene>
<accession>A0A4C1Z9A0</accession>
<proteinExistence type="predicted"/>
<name>A0A4C1Z9A0_EUMVA</name>
<sequence length="80" mass="8968">MAQRNVRAIRTQTVLPPVLCRRRAYGQLPWMPACSRDPSTREAVRSRHARVSRHSAIARAAAGPRNAPPPQRTLLHPLTI</sequence>
<dbReference type="AlphaFoldDB" id="A0A4C1Z9A0"/>
<organism evidence="2 3">
    <name type="scientific">Eumeta variegata</name>
    <name type="common">Bagworm moth</name>
    <name type="synonym">Eumeta japonica</name>
    <dbReference type="NCBI Taxonomy" id="151549"/>
    <lineage>
        <taxon>Eukaryota</taxon>
        <taxon>Metazoa</taxon>
        <taxon>Ecdysozoa</taxon>
        <taxon>Arthropoda</taxon>
        <taxon>Hexapoda</taxon>
        <taxon>Insecta</taxon>
        <taxon>Pterygota</taxon>
        <taxon>Neoptera</taxon>
        <taxon>Endopterygota</taxon>
        <taxon>Lepidoptera</taxon>
        <taxon>Glossata</taxon>
        <taxon>Ditrysia</taxon>
        <taxon>Tineoidea</taxon>
        <taxon>Psychidae</taxon>
        <taxon>Oiketicinae</taxon>
        <taxon>Eumeta</taxon>
    </lineage>
</organism>
<protein>
    <submittedName>
        <fullName evidence="2">Uncharacterized protein</fullName>
    </submittedName>
</protein>
<keyword evidence="3" id="KW-1185">Reference proteome</keyword>
<comment type="caution">
    <text evidence="2">The sequence shown here is derived from an EMBL/GenBank/DDBJ whole genome shotgun (WGS) entry which is preliminary data.</text>
</comment>
<evidence type="ECO:0000313" key="3">
    <source>
        <dbReference type="Proteomes" id="UP000299102"/>
    </source>
</evidence>
<dbReference type="Proteomes" id="UP000299102">
    <property type="component" value="Unassembled WGS sequence"/>
</dbReference>
<feature type="region of interest" description="Disordered" evidence="1">
    <location>
        <begin position="60"/>
        <end position="80"/>
    </location>
</feature>
<reference evidence="2 3" key="1">
    <citation type="journal article" date="2019" name="Commun. Biol.">
        <title>The bagworm genome reveals a unique fibroin gene that provides high tensile strength.</title>
        <authorList>
            <person name="Kono N."/>
            <person name="Nakamura H."/>
            <person name="Ohtoshi R."/>
            <person name="Tomita M."/>
            <person name="Numata K."/>
            <person name="Arakawa K."/>
        </authorList>
    </citation>
    <scope>NUCLEOTIDE SEQUENCE [LARGE SCALE GENOMIC DNA]</scope>
</reference>
<dbReference type="EMBL" id="BGZK01001732">
    <property type="protein sequence ID" value="GBP85361.1"/>
    <property type="molecule type" value="Genomic_DNA"/>
</dbReference>
<evidence type="ECO:0000313" key="2">
    <source>
        <dbReference type="EMBL" id="GBP85361.1"/>
    </source>
</evidence>
<evidence type="ECO:0000256" key="1">
    <source>
        <dbReference type="SAM" id="MobiDB-lite"/>
    </source>
</evidence>